<organism evidence="1 2">
    <name type="scientific">Gimesia aquarii</name>
    <dbReference type="NCBI Taxonomy" id="2527964"/>
    <lineage>
        <taxon>Bacteria</taxon>
        <taxon>Pseudomonadati</taxon>
        <taxon>Planctomycetota</taxon>
        <taxon>Planctomycetia</taxon>
        <taxon>Planctomycetales</taxon>
        <taxon>Planctomycetaceae</taxon>
        <taxon>Gimesia</taxon>
    </lineage>
</organism>
<protein>
    <submittedName>
        <fullName evidence="1">Uncharacterized protein</fullName>
    </submittedName>
</protein>
<keyword evidence="2" id="KW-1185">Reference proteome</keyword>
<evidence type="ECO:0000313" key="2">
    <source>
        <dbReference type="Proteomes" id="UP000318384"/>
    </source>
</evidence>
<evidence type="ECO:0000313" key="1">
    <source>
        <dbReference type="EMBL" id="QDU08695.1"/>
    </source>
</evidence>
<sequence length="92" mass="10752">MSELSPLEPICFAGRGLDSDPRTSDLESLLQYKTIGFYIAFIIRHFLPGTFDKRSIDFTFNKGRVIKDFFRQGDRRFDSFNDELIQTTPHTR</sequence>
<name>A0A517WTU6_9PLAN</name>
<dbReference type="AlphaFoldDB" id="A0A517WTU6"/>
<reference evidence="1 2" key="1">
    <citation type="submission" date="2019-03" db="EMBL/GenBank/DDBJ databases">
        <title>Deep-cultivation of Planctomycetes and their phenomic and genomic characterization uncovers novel biology.</title>
        <authorList>
            <person name="Wiegand S."/>
            <person name="Jogler M."/>
            <person name="Boedeker C."/>
            <person name="Pinto D."/>
            <person name="Vollmers J."/>
            <person name="Rivas-Marin E."/>
            <person name="Kohn T."/>
            <person name="Peeters S.H."/>
            <person name="Heuer A."/>
            <person name="Rast P."/>
            <person name="Oberbeckmann S."/>
            <person name="Bunk B."/>
            <person name="Jeske O."/>
            <person name="Meyerdierks A."/>
            <person name="Storesund J.E."/>
            <person name="Kallscheuer N."/>
            <person name="Luecker S."/>
            <person name="Lage O.M."/>
            <person name="Pohl T."/>
            <person name="Merkel B.J."/>
            <person name="Hornburger P."/>
            <person name="Mueller R.-W."/>
            <person name="Bruemmer F."/>
            <person name="Labrenz M."/>
            <person name="Spormann A.M."/>
            <person name="Op den Camp H."/>
            <person name="Overmann J."/>
            <person name="Amann R."/>
            <person name="Jetten M.S.M."/>
            <person name="Mascher T."/>
            <person name="Medema M.H."/>
            <person name="Devos D.P."/>
            <person name="Kaster A.-K."/>
            <person name="Ovreas L."/>
            <person name="Rohde M."/>
            <person name="Galperin M.Y."/>
            <person name="Jogler C."/>
        </authorList>
    </citation>
    <scope>NUCLEOTIDE SEQUENCE [LARGE SCALE GENOMIC DNA]</scope>
    <source>
        <strain evidence="1 2">V202</strain>
    </source>
</reference>
<proteinExistence type="predicted"/>
<dbReference type="EMBL" id="CP037422">
    <property type="protein sequence ID" value="QDU08695.1"/>
    <property type="molecule type" value="Genomic_DNA"/>
</dbReference>
<accession>A0A517WTU6</accession>
<gene>
    <name evidence="1" type="ORF">V202x_20650</name>
</gene>
<dbReference type="Proteomes" id="UP000318384">
    <property type="component" value="Chromosome"/>
</dbReference>